<dbReference type="EMBL" id="ML977334">
    <property type="protein sequence ID" value="KAF2111414.1"/>
    <property type="molecule type" value="Genomic_DNA"/>
</dbReference>
<evidence type="ECO:0000313" key="12">
    <source>
        <dbReference type="Proteomes" id="UP000799770"/>
    </source>
</evidence>
<dbReference type="AlphaFoldDB" id="A0A6A5YX83"/>
<dbReference type="GO" id="GO:0005634">
    <property type="term" value="C:nucleus"/>
    <property type="evidence" value="ECO:0007669"/>
    <property type="project" value="TreeGrafter"/>
</dbReference>
<proteinExistence type="inferred from homology"/>
<feature type="domain" description="Alpha-ketoglutarate-dependent dioxygenase AlkB-like" evidence="10">
    <location>
        <begin position="217"/>
        <end position="399"/>
    </location>
</feature>
<feature type="binding site" evidence="9">
    <location>
        <position position="289"/>
    </location>
    <ligand>
        <name>Fe cation</name>
        <dbReference type="ChEBI" id="CHEBI:24875"/>
        <note>catalytic</note>
    </ligand>
</feature>
<name>A0A6A5YX83_9PLEO</name>
<evidence type="ECO:0000256" key="2">
    <source>
        <dbReference type="ARBA" id="ARBA00012931"/>
    </source>
</evidence>
<dbReference type="SUPFAM" id="SSF51197">
    <property type="entry name" value="Clavaminate synthase-like"/>
    <property type="match status" value="1"/>
</dbReference>
<organism evidence="11 12">
    <name type="scientific">Lophiotrema nucula</name>
    <dbReference type="NCBI Taxonomy" id="690887"/>
    <lineage>
        <taxon>Eukaryota</taxon>
        <taxon>Fungi</taxon>
        <taxon>Dikarya</taxon>
        <taxon>Ascomycota</taxon>
        <taxon>Pezizomycotina</taxon>
        <taxon>Dothideomycetes</taxon>
        <taxon>Pleosporomycetidae</taxon>
        <taxon>Pleosporales</taxon>
        <taxon>Lophiotremataceae</taxon>
        <taxon>Lophiotrema</taxon>
    </lineage>
</organism>
<evidence type="ECO:0000256" key="8">
    <source>
        <dbReference type="ARBA" id="ARBA00047565"/>
    </source>
</evidence>
<accession>A0A6A5YX83</accession>
<gene>
    <name evidence="11" type="ORF">BDV96DRAFT_182192</name>
</gene>
<evidence type="ECO:0000313" key="11">
    <source>
        <dbReference type="EMBL" id="KAF2111414.1"/>
    </source>
</evidence>
<sequence length="403" mass="46123">MGFPFADLQTSLWRRLIHTRTARVISRFLQKHMDLSTATAEAECRRGSVHHDTHATPPMFIQKEHWRYQTMKKAELEADPGVVDLRLYDQLSKEQRQIWKATGVIPASRIQSACEAYNEHQSLPSLVEDAPYYEHRDFPGLQVIPGLLPPETQILFTSCLMHRDLANPGHKINLQADFNIPYPVQNLADRGNHRFNSTFFSRERASTEDVLIPKVPEKQKPLNNEQFLFSKLRWLTLGEQYDWPTRSYAKHATSFPTDLSKLVTGLFPHIRPESGVVLIYSAKDFMPVHRDVSEQCQRALASFSVGCDGIFILARGEDDGEGESAPRTVAIRVRSGDCIHLDGEARWAWHAMARTIPGTCPTYLTHWPLGTPGATAKEERQYKRWKGYMATKRINVSCRQVWD</sequence>
<evidence type="ECO:0000256" key="1">
    <source>
        <dbReference type="ARBA" id="ARBA00007879"/>
    </source>
</evidence>
<dbReference type="GO" id="GO:0005737">
    <property type="term" value="C:cytoplasm"/>
    <property type="evidence" value="ECO:0007669"/>
    <property type="project" value="TreeGrafter"/>
</dbReference>
<comment type="catalytic activity">
    <reaction evidence="8">
        <text>an N(6)-methyladenosine in mRNA + 2-oxoglutarate + O2 = an adenosine in mRNA + formaldehyde + succinate + CO2</text>
        <dbReference type="Rhea" id="RHEA:49520"/>
        <dbReference type="Rhea" id="RHEA-COMP:12414"/>
        <dbReference type="Rhea" id="RHEA-COMP:12417"/>
        <dbReference type="ChEBI" id="CHEBI:15379"/>
        <dbReference type="ChEBI" id="CHEBI:16526"/>
        <dbReference type="ChEBI" id="CHEBI:16810"/>
        <dbReference type="ChEBI" id="CHEBI:16842"/>
        <dbReference type="ChEBI" id="CHEBI:30031"/>
        <dbReference type="ChEBI" id="CHEBI:74411"/>
        <dbReference type="ChEBI" id="CHEBI:74449"/>
        <dbReference type="EC" id="1.14.11.53"/>
    </reaction>
    <physiologicalReaction direction="left-to-right" evidence="8">
        <dbReference type="Rhea" id="RHEA:49521"/>
    </physiologicalReaction>
</comment>
<dbReference type="Pfam" id="PF13532">
    <property type="entry name" value="2OG-FeII_Oxy_2"/>
    <property type="match status" value="1"/>
</dbReference>
<comment type="cofactor">
    <cofactor evidence="9">
        <name>Fe(2+)</name>
        <dbReference type="ChEBI" id="CHEBI:29033"/>
    </cofactor>
    <text evidence="9">Binds 1 Fe(2+) ion per subunit.</text>
</comment>
<keyword evidence="7" id="KW-0843">Virulence</keyword>
<dbReference type="Gene3D" id="2.60.120.590">
    <property type="entry name" value="Alpha-ketoglutarate-dependent dioxygenase AlkB-like"/>
    <property type="match status" value="1"/>
</dbReference>
<evidence type="ECO:0000256" key="3">
    <source>
        <dbReference type="ARBA" id="ARBA00022723"/>
    </source>
</evidence>
<keyword evidence="4" id="KW-0223">Dioxygenase</keyword>
<comment type="similarity">
    <text evidence="1">Belongs to the alkB family.</text>
</comment>
<protein>
    <recommendedName>
        <fullName evidence="2">mRNA N(6)-methyladenine demethylase</fullName>
        <ecNumber evidence="2">1.14.11.53</ecNumber>
    </recommendedName>
</protein>
<keyword evidence="5" id="KW-0560">Oxidoreductase</keyword>
<dbReference type="InterPro" id="IPR027450">
    <property type="entry name" value="AlkB-like"/>
</dbReference>
<feature type="binding site" evidence="9">
    <location>
        <position position="350"/>
    </location>
    <ligand>
        <name>Fe cation</name>
        <dbReference type="ChEBI" id="CHEBI:24875"/>
        <note>catalytic</note>
    </ligand>
</feature>
<feature type="binding site" evidence="9">
    <location>
        <position position="291"/>
    </location>
    <ligand>
        <name>Fe cation</name>
        <dbReference type="ChEBI" id="CHEBI:24875"/>
        <note>catalytic</note>
    </ligand>
</feature>
<dbReference type="OrthoDB" id="6614653at2759"/>
<dbReference type="InterPro" id="IPR004574">
    <property type="entry name" value="Alkb"/>
</dbReference>
<keyword evidence="12" id="KW-1185">Reference proteome</keyword>
<dbReference type="GO" id="GO:1990931">
    <property type="term" value="F:mRNA N6-methyladenosine dioxygenase activity"/>
    <property type="evidence" value="ECO:0007669"/>
    <property type="project" value="UniProtKB-EC"/>
</dbReference>
<evidence type="ECO:0000256" key="4">
    <source>
        <dbReference type="ARBA" id="ARBA00022964"/>
    </source>
</evidence>
<evidence type="ECO:0000256" key="5">
    <source>
        <dbReference type="ARBA" id="ARBA00023002"/>
    </source>
</evidence>
<keyword evidence="6 9" id="KW-0408">Iron</keyword>
<dbReference type="Proteomes" id="UP000799770">
    <property type="component" value="Unassembled WGS sequence"/>
</dbReference>
<reference evidence="11" key="1">
    <citation type="journal article" date="2020" name="Stud. Mycol.">
        <title>101 Dothideomycetes genomes: a test case for predicting lifestyles and emergence of pathogens.</title>
        <authorList>
            <person name="Haridas S."/>
            <person name="Albert R."/>
            <person name="Binder M."/>
            <person name="Bloem J."/>
            <person name="Labutti K."/>
            <person name="Salamov A."/>
            <person name="Andreopoulos B."/>
            <person name="Baker S."/>
            <person name="Barry K."/>
            <person name="Bills G."/>
            <person name="Bluhm B."/>
            <person name="Cannon C."/>
            <person name="Castanera R."/>
            <person name="Culley D."/>
            <person name="Daum C."/>
            <person name="Ezra D."/>
            <person name="Gonzalez J."/>
            <person name="Henrissat B."/>
            <person name="Kuo A."/>
            <person name="Liang C."/>
            <person name="Lipzen A."/>
            <person name="Lutzoni F."/>
            <person name="Magnuson J."/>
            <person name="Mondo S."/>
            <person name="Nolan M."/>
            <person name="Ohm R."/>
            <person name="Pangilinan J."/>
            <person name="Park H.-J."/>
            <person name="Ramirez L."/>
            <person name="Alfaro M."/>
            <person name="Sun H."/>
            <person name="Tritt A."/>
            <person name="Yoshinaga Y."/>
            <person name="Zwiers L.-H."/>
            <person name="Turgeon B."/>
            <person name="Goodwin S."/>
            <person name="Spatafora J."/>
            <person name="Crous P."/>
            <person name="Grigoriev I."/>
        </authorList>
    </citation>
    <scope>NUCLEOTIDE SEQUENCE</scope>
    <source>
        <strain evidence="11">CBS 627.86</strain>
    </source>
</reference>
<evidence type="ECO:0000256" key="6">
    <source>
        <dbReference type="ARBA" id="ARBA00023004"/>
    </source>
</evidence>
<keyword evidence="3 9" id="KW-0479">Metal-binding</keyword>
<evidence type="ECO:0000256" key="9">
    <source>
        <dbReference type="PIRSR" id="PIRSR604574-2"/>
    </source>
</evidence>
<dbReference type="PANTHER" id="PTHR16557">
    <property type="entry name" value="ALKYLATED DNA REPAIR PROTEIN ALKB-RELATED"/>
    <property type="match status" value="1"/>
</dbReference>
<evidence type="ECO:0000259" key="10">
    <source>
        <dbReference type="Pfam" id="PF13532"/>
    </source>
</evidence>
<dbReference type="InterPro" id="IPR037151">
    <property type="entry name" value="AlkB-like_sf"/>
</dbReference>
<dbReference type="PANTHER" id="PTHR16557:SF3">
    <property type="entry name" value="ALPHA-KETOGLUTARATE-DEPENDENT DIOXYGENASE ALKB-LIKE DOMAIN-CONTAINING PROTEIN"/>
    <property type="match status" value="1"/>
</dbReference>
<evidence type="ECO:0000256" key="7">
    <source>
        <dbReference type="ARBA" id="ARBA00023026"/>
    </source>
</evidence>
<dbReference type="FunFam" id="2.60.120.590:FF:000014">
    <property type="entry name" value="Oxidoreductase, 2OG-Fe(II) oxygenase family family"/>
    <property type="match status" value="1"/>
</dbReference>
<dbReference type="EC" id="1.14.11.53" evidence="2"/>
<dbReference type="GO" id="GO:0046872">
    <property type="term" value="F:metal ion binding"/>
    <property type="evidence" value="ECO:0007669"/>
    <property type="project" value="UniProtKB-KW"/>
</dbReference>